<evidence type="ECO:0000313" key="2">
    <source>
        <dbReference type="Proteomes" id="UP000004791"/>
    </source>
</evidence>
<dbReference type="RefSeq" id="YP_007010515.1">
    <property type="nucleotide sequence ID" value="NC_019540.1"/>
</dbReference>
<proteinExistence type="predicted"/>
<evidence type="ECO:0000313" key="1">
    <source>
        <dbReference type="EMBL" id="AFE86170.1"/>
    </source>
</evidence>
<dbReference type="EMBL" id="JQ446452">
    <property type="protein sequence ID" value="AFE86170.1"/>
    <property type="molecule type" value="Genomic_DNA"/>
</dbReference>
<reference evidence="1 2" key="1">
    <citation type="journal article" date="2012" name="J. Virol.">
        <title>Sequence and structural characterization of great salt lake bacteriophage CW02, a member of the T7-like supergroup.</title>
        <authorList>
            <person name="Shen P.S."/>
            <person name="Domek M.J."/>
            <person name="Sanz-Garcia E."/>
            <person name="Makaju A."/>
            <person name="Taylor R.M."/>
            <person name="Hoggan R."/>
            <person name="Culumber M.D."/>
            <person name="Oberg C.J."/>
            <person name="Breakwell D.P."/>
            <person name="Prince J.T."/>
            <person name="Belnap D.M."/>
        </authorList>
    </citation>
    <scope>NUCLEOTIDE SEQUENCE [LARGE SCALE GENOMIC DNA]</scope>
</reference>
<dbReference type="Proteomes" id="UP000004791">
    <property type="component" value="Segment"/>
</dbReference>
<organism evidence="1 2">
    <name type="scientific">Salinivibrio phage CW02</name>
    <dbReference type="NCBI Taxonomy" id="1161935"/>
    <lineage>
        <taxon>Viruses</taxon>
        <taxon>Duplodnaviria</taxon>
        <taxon>Heunggongvirae</taxon>
        <taxon>Uroviricota</taxon>
        <taxon>Caudoviricetes</taxon>
        <taxon>Zobellviridae</taxon>
        <taxon>Salinovirus</taxon>
        <taxon>Salinovirus utanense</taxon>
    </lineage>
</organism>
<dbReference type="KEGG" id="vg:14016689"/>
<sequence length="64" mass="7169">MEIVVGGAYRFKRSSKRGPSIFKGGEVVKLLYMLDGQAYMAKGERSRGVVYSEELKPTLLEENV</sequence>
<accession>H9D1C8</accession>
<protein>
    <submittedName>
        <fullName evidence="1">Uncharacterized protein</fullName>
    </submittedName>
</protein>
<dbReference type="GeneID" id="14016689"/>
<name>H9D1C8_9CAUD</name>
<keyword evidence="2" id="KW-1185">Reference proteome</keyword>